<accession>A0A1H4HIQ6</accession>
<organism evidence="1 2">
    <name type="scientific">Pedobacter hartonius</name>
    <dbReference type="NCBI Taxonomy" id="425514"/>
    <lineage>
        <taxon>Bacteria</taxon>
        <taxon>Pseudomonadati</taxon>
        <taxon>Bacteroidota</taxon>
        <taxon>Sphingobacteriia</taxon>
        <taxon>Sphingobacteriales</taxon>
        <taxon>Sphingobacteriaceae</taxon>
        <taxon>Pedobacter</taxon>
    </lineage>
</organism>
<evidence type="ECO:0000313" key="2">
    <source>
        <dbReference type="Proteomes" id="UP000198850"/>
    </source>
</evidence>
<protein>
    <submittedName>
        <fullName evidence="1">Uncharacterized protein</fullName>
    </submittedName>
</protein>
<dbReference type="STRING" id="425514.SAMN05443550_12023"/>
<reference evidence="1 2" key="1">
    <citation type="submission" date="2016-10" db="EMBL/GenBank/DDBJ databases">
        <authorList>
            <person name="de Groot N.N."/>
        </authorList>
    </citation>
    <scope>NUCLEOTIDE SEQUENCE [LARGE SCALE GENOMIC DNA]</scope>
    <source>
        <strain evidence="1 2">DSM 19033</strain>
    </source>
</reference>
<name>A0A1H4HIQ6_9SPHI</name>
<dbReference type="AlphaFoldDB" id="A0A1H4HIQ6"/>
<evidence type="ECO:0000313" key="1">
    <source>
        <dbReference type="EMBL" id="SEB21555.1"/>
    </source>
</evidence>
<proteinExistence type="predicted"/>
<dbReference type="OrthoDB" id="1494763at2"/>
<dbReference type="EMBL" id="FNRA01000020">
    <property type="protein sequence ID" value="SEB21555.1"/>
    <property type="molecule type" value="Genomic_DNA"/>
</dbReference>
<dbReference type="Proteomes" id="UP000198850">
    <property type="component" value="Unassembled WGS sequence"/>
</dbReference>
<keyword evidence="2" id="KW-1185">Reference proteome</keyword>
<sequence>MDILTLASTAFILAKPFLEKTQEGVARKVGEDIWNLIKTPFTKKGKDKVEELAGTDQELFKTELQQYLLEDETFAKQLNELINQSQNLLSGNFQQNINSYDKIEKQINIQTNSGNIEM</sequence>
<gene>
    <name evidence="1" type="ORF">SAMN05443550_12023</name>
</gene>
<dbReference type="RefSeq" id="WP_090560078.1">
    <property type="nucleotide sequence ID" value="NZ_FNRA01000020.1"/>
</dbReference>